<sequence>MDHSVPLVPCSYARVTMSAHKRIVRTEVSHERAVIEQVFPSSPIVFEQRLPQGQDVAEQGIATECDVDGQESSRANTMVEQGFLQSPAVVKRTFPHEQDVVEQGLPHEFVAVKQGLRNHASTDDDRLLSSRNFDVLDEDIQRLECGADLTPGCGSPASSMDSKPNGDASYGNLALECVHAIVYVDGSPQRRQHIEVASPPREASSITSLSGLPC</sequence>
<feature type="compositionally biased region" description="Polar residues" evidence="1">
    <location>
        <begin position="204"/>
        <end position="214"/>
    </location>
</feature>
<proteinExistence type="predicted"/>
<reference evidence="2" key="1">
    <citation type="submission" date="2024-01" db="EMBL/GenBank/DDBJ databases">
        <authorList>
            <person name="Webb A."/>
        </authorList>
    </citation>
    <scope>NUCLEOTIDE SEQUENCE</scope>
    <source>
        <strain evidence="2">Pm1</strain>
    </source>
</reference>
<protein>
    <submittedName>
        <fullName evidence="2">Uncharacterized protein</fullName>
    </submittedName>
</protein>
<dbReference type="AlphaFoldDB" id="A0AAV1TZH5"/>
<gene>
    <name evidence="2" type="ORF">PM001_LOCUS12970</name>
</gene>
<feature type="region of interest" description="Disordered" evidence="1">
    <location>
        <begin position="193"/>
        <end position="214"/>
    </location>
</feature>
<dbReference type="EMBL" id="CAKLBY020000116">
    <property type="protein sequence ID" value="CAK7927820.1"/>
    <property type="molecule type" value="Genomic_DNA"/>
</dbReference>
<evidence type="ECO:0000256" key="1">
    <source>
        <dbReference type="SAM" id="MobiDB-lite"/>
    </source>
</evidence>
<evidence type="ECO:0000313" key="3">
    <source>
        <dbReference type="Proteomes" id="UP001162060"/>
    </source>
</evidence>
<evidence type="ECO:0000313" key="2">
    <source>
        <dbReference type="EMBL" id="CAK7927820.1"/>
    </source>
</evidence>
<organism evidence="2 3">
    <name type="scientific">Peronospora matthiolae</name>
    <dbReference type="NCBI Taxonomy" id="2874970"/>
    <lineage>
        <taxon>Eukaryota</taxon>
        <taxon>Sar</taxon>
        <taxon>Stramenopiles</taxon>
        <taxon>Oomycota</taxon>
        <taxon>Peronosporomycetes</taxon>
        <taxon>Peronosporales</taxon>
        <taxon>Peronosporaceae</taxon>
        <taxon>Peronospora</taxon>
    </lineage>
</organism>
<comment type="caution">
    <text evidence="2">The sequence shown here is derived from an EMBL/GenBank/DDBJ whole genome shotgun (WGS) entry which is preliminary data.</text>
</comment>
<accession>A0AAV1TZH5</accession>
<name>A0AAV1TZH5_9STRA</name>
<dbReference type="Proteomes" id="UP001162060">
    <property type="component" value="Unassembled WGS sequence"/>
</dbReference>